<dbReference type="GO" id="GO:0000981">
    <property type="term" value="F:DNA-binding transcription factor activity, RNA polymerase II-specific"/>
    <property type="evidence" value="ECO:0007669"/>
    <property type="project" value="TreeGrafter"/>
</dbReference>
<dbReference type="Pfam" id="PF26632">
    <property type="entry name" value="DUF8205"/>
    <property type="match status" value="1"/>
</dbReference>
<evidence type="ECO:0000256" key="1">
    <source>
        <dbReference type="ARBA" id="ARBA00022723"/>
    </source>
</evidence>
<evidence type="ECO:0000259" key="6">
    <source>
        <dbReference type="PROSITE" id="PS50865"/>
    </source>
</evidence>
<dbReference type="GO" id="GO:0008270">
    <property type="term" value="F:zinc ion binding"/>
    <property type="evidence" value="ECO:0007669"/>
    <property type="project" value="UniProtKB-KW"/>
</dbReference>
<dbReference type="AlphaFoldDB" id="A0A0C3CAZ1"/>
<gene>
    <name evidence="7" type="ORF">M413DRAFT_446147</name>
</gene>
<evidence type="ECO:0000256" key="5">
    <source>
        <dbReference type="SAM" id="MobiDB-lite"/>
    </source>
</evidence>
<feature type="domain" description="MYND-type" evidence="6">
    <location>
        <begin position="46"/>
        <end position="88"/>
    </location>
</feature>
<evidence type="ECO:0000313" key="7">
    <source>
        <dbReference type="EMBL" id="KIM40761.1"/>
    </source>
</evidence>
<feature type="compositionally biased region" description="Basic and acidic residues" evidence="5">
    <location>
        <begin position="342"/>
        <end position="353"/>
    </location>
</feature>
<dbReference type="InterPro" id="IPR024119">
    <property type="entry name" value="TF_DEAF-1"/>
</dbReference>
<evidence type="ECO:0000256" key="3">
    <source>
        <dbReference type="ARBA" id="ARBA00022833"/>
    </source>
</evidence>
<dbReference type="GO" id="GO:0005634">
    <property type="term" value="C:nucleus"/>
    <property type="evidence" value="ECO:0007669"/>
    <property type="project" value="TreeGrafter"/>
</dbReference>
<organism evidence="7 8">
    <name type="scientific">Hebeloma cylindrosporum</name>
    <dbReference type="NCBI Taxonomy" id="76867"/>
    <lineage>
        <taxon>Eukaryota</taxon>
        <taxon>Fungi</taxon>
        <taxon>Dikarya</taxon>
        <taxon>Basidiomycota</taxon>
        <taxon>Agaricomycotina</taxon>
        <taxon>Agaricomycetes</taxon>
        <taxon>Agaricomycetidae</taxon>
        <taxon>Agaricales</taxon>
        <taxon>Agaricineae</taxon>
        <taxon>Hymenogastraceae</taxon>
        <taxon>Hebeloma</taxon>
    </lineage>
</organism>
<keyword evidence="2 4" id="KW-0863">Zinc-finger</keyword>
<dbReference type="Pfam" id="PF01753">
    <property type="entry name" value="zf-MYND"/>
    <property type="match status" value="1"/>
</dbReference>
<evidence type="ECO:0000256" key="4">
    <source>
        <dbReference type="PROSITE-ProRule" id="PRU00134"/>
    </source>
</evidence>
<reference evidence="7 8" key="1">
    <citation type="submission" date="2014-04" db="EMBL/GenBank/DDBJ databases">
        <authorList>
            <consortium name="DOE Joint Genome Institute"/>
            <person name="Kuo A."/>
            <person name="Gay G."/>
            <person name="Dore J."/>
            <person name="Kohler A."/>
            <person name="Nagy L.G."/>
            <person name="Floudas D."/>
            <person name="Copeland A."/>
            <person name="Barry K.W."/>
            <person name="Cichocki N."/>
            <person name="Veneault-Fourrey C."/>
            <person name="LaButti K."/>
            <person name="Lindquist E.A."/>
            <person name="Lipzen A."/>
            <person name="Lundell T."/>
            <person name="Morin E."/>
            <person name="Murat C."/>
            <person name="Sun H."/>
            <person name="Tunlid A."/>
            <person name="Henrissat B."/>
            <person name="Grigoriev I.V."/>
            <person name="Hibbett D.S."/>
            <person name="Martin F."/>
            <person name="Nordberg H.P."/>
            <person name="Cantor M.N."/>
            <person name="Hua S.X."/>
        </authorList>
    </citation>
    <scope>NUCLEOTIDE SEQUENCE [LARGE SCALE GENOMIC DNA]</scope>
    <source>
        <strain evidence="8">h7</strain>
    </source>
</reference>
<reference evidence="8" key="2">
    <citation type="submission" date="2015-01" db="EMBL/GenBank/DDBJ databases">
        <title>Evolutionary Origins and Diversification of the Mycorrhizal Mutualists.</title>
        <authorList>
            <consortium name="DOE Joint Genome Institute"/>
            <consortium name="Mycorrhizal Genomics Consortium"/>
            <person name="Kohler A."/>
            <person name="Kuo A."/>
            <person name="Nagy L.G."/>
            <person name="Floudas D."/>
            <person name="Copeland A."/>
            <person name="Barry K.W."/>
            <person name="Cichocki N."/>
            <person name="Veneault-Fourrey C."/>
            <person name="LaButti K."/>
            <person name="Lindquist E.A."/>
            <person name="Lipzen A."/>
            <person name="Lundell T."/>
            <person name="Morin E."/>
            <person name="Murat C."/>
            <person name="Riley R."/>
            <person name="Ohm R."/>
            <person name="Sun H."/>
            <person name="Tunlid A."/>
            <person name="Henrissat B."/>
            <person name="Grigoriev I.V."/>
            <person name="Hibbett D.S."/>
            <person name="Martin F."/>
        </authorList>
    </citation>
    <scope>NUCLEOTIDE SEQUENCE [LARGE SCALE GENOMIC DNA]</scope>
    <source>
        <strain evidence="8">h7</strain>
    </source>
</reference>
<dbReference type="Gene3D" id="6.10.140.2220">
    <property type="match status" value="1"/>
</dbReference>
<sequence>MPSTYGPNEIPVFQSAVHPNRDAEFRATAPPTRIIKEAKKETIMCCTNCGKLGDSEDADMKKCAECKTVQYCSRNCQKENWPKHKLNCSSDLGEGIQPLIKAFTANPMLSHYLEICLSLEFDLHRINPRHEKGQIILRSALLVRIDVGIEPTKITDFMNLYTFGDEWDQDELEGMLQLHHLTSTRSGIPIEAITDTNISMWKHTRGTADEDGDTDRAVVLVQFVNNFKQAITCPIVVGEEALKSARRAKPFTSCSALTGKETDHPLSIASCFEYMNTHIRSDKSNRLLLRAQMLESDKNLIREAGRNADSHAPQSLRVKVQREGVYVSHRIVLPPGGALGAARRDPLPLERQIEGAPDAPPRNRAERRRLEQELKKQQKRRK</sequence>
<dbReference type="EMBL" id="KN831782">
    <property type="protein sequence ID" value="KIM40761.1"/>
    <property type="molecule type" value="Genomic_DNA"/>
</dbReference>
<name>A0A0C3CAZ1_HEBCY</name>
<dbReference type="OrthoDB" id="5231159at2759"/>
<evidence type="ECO:0000313" key="8">
    <source>
        <dbReference type="Proteomes" id="UP000053424"/>
    </source>
</evidence>
<dbReference type="HOGENOM" id="CLU_060143_1_0_1"/>
<protein>
    <recommendedName>
        <fullName evidence="6">MYND-type domain-containing protein</fullName>
    </recommendedName>
</protein>
<dbReference type="PROSITE" id="PS50865">
    <property type="entry name" value="ZF_MYND_2"/>
    <property type="match status" value="1"/>
</dbReference>
<keyword evidence="8" id="KW-1185">Reference proteome</keyword>
<dbReference type="PANTHER" id="PTHR10237:SF14">
    <property type="entry name" value="MYND-TYPE DOMAIN-CONTAINING PROTEIN"/>
    <property type="match status" value="1"/>
</dbReference>
<dbReference type="InterPro" id="IPR002893">
    <property type="entry name" value="Znf_MYND"/>
</dbReference>
<evidence type="ECO:0000256" key="2">
    <source>
        <dbReference type="ARBA" id="ARBA00022771"/>
    </source>
</evidence>
<keyword evidence="3" id="KW-0862">Zinc</keyword>
<accession>A0A0C3CAZ1</accession>
<dbReference type="STRING" id="686832.A0A0C3CAZ1"/>
<feature type="compositionally biased region" description="Basic and acidic residues" evidence="5">
    <location>
        <begin position="361"/>
        <end position="376"/>
    </location>
</feature>
<feature type="region of interest" description="Disordered" evidence="5">
    <location>
        <begin position="337"/>
        <end position="382"/>
    </location>
</feature>
<dbReference type="PANTHER" id="PTHR10237">
    <property type="entry name" value="DEFORMED EPIDERMAL AUTOREGULATORY FACTOR 1 HOMOLOG SUPPRESSIN"/>
    <property type="match status" value="1"/>
</dbReference>
<dbReference type="Proteomes" id="UP000053424">
    <property type="component" value="Unassembled WGS sequence"/>
</dbReference>
<dbReference type="SUPFAM" id="SSF144232">
    <property type="entry name" value="HIT/MYND zinc finger-like"/>
    <property type="match status" value="1"/>
</dbReference>
<dbReference type="InterPro" id="IPR058518">
    <property type="entry name" value="DUF8205"/>
</dbReference>
<keyword evidence="1" id="KW-0479">Metal-binding</keyword>
<proteinExistence type="predicted"/>